<keyword evidence="2" id="KW-1185">Reference proteome</keyword>
<name>A0ABS0SZZ7_9CAUL</name>
<accession>A0ABS0SZZ7</accession>
<dbReference type="RefSeq" id="WP_198576930.1">
    <property type="nucleotide sequence ID" value="NZ_JADWOX010000010.1"/>
</dbReference>
<reference evidence="1 2" key="1">
    <citation type="submission" date="2020-11" db="EMBL/GenBank/DDBJ databases">
        <title>genome sequence of strain KACC 18849.</title>
        <authorList>
            <person name="Gao J."/>
            <person name="Zhang X."/>
        </authorList>
    </citation>
    <scope>NUCLEOTIDE SEQUENCE [LARGE SCALE GENOMIC DNA]</scope>
    <source>
        <strain evidence="1 2">KACC 18849</strain>
    </source>
</reference>
<evidence type="ECO:0000313" key="1">
    <source>
        <dbReference type="EMBL" id="MBI1685019.1"/>
    </source>
</evidence>
<evidence type="ECO:0000313" key="2">
    <source>
        <dbReference type="Proteomes" id="UP000639859"/>
    </source>
</evidence>
<proteinExistence type="predicted"/>
<comment type="caution">
    <text evidence="1">The sequence shown here is derived from an EMBL/GenBank/DDBJ whole genome shotgun (WGS) entry which is preliminary data.</text>
</comment>
<dbReference type="Proteomes" id="UP000639859">
    <property type="component" value="Unassembled WGS sequence"/>
</dbReference>
<dbReference type="EMBL" id="JADWOX010000010">
    <property type="protein sequence ID" value="MBI1685019.1"/>
    <property type="molecule type" value="Genomic_DNA"/>
</dbReference>
<dbReference type="PANTHER" id="PTHR35609">
    <property type="entry name" value="MACRO DOMAIN-CONTAINING PROTEIN"/>
    <property type="match status" value="1"/>
</dbReference>
<gene>
    <name evidence="1" type="ORF">I4Q42_15210</name>
</gene>
<organism evidence="1 2">
    <name type="scientific">Caulobacter hibisci</name>
    <dbReference type="NCBI Taxonomy" id="2035993"/>
    <lineage>
        <taxon>Bacteria</taxon>
        <taxon>Pseudomonadati</taxon>
        <taxon>Pseudomonadota</taxon>
        <taxon>Alphaproteobacteria</taxon>
        <taxon>Caulobacterales</taxon>
        <taxon>Caulobacteraceae</taxon>
        <taxon>Caulobacter</taxon>
    </lineage>
</organism>
<protein>
    <submittedName>
        <fullName evidence="1">Uncharacterized protein</fullName>
    </submittedName>
</protein>
<dbReference type="PANTHER" id="PTHR35609:SF1">
    <property type="entry name" value="MACRO DOMAIN-CONTAINING PROTEIN"/>
    <property type="match status" value="1"/>
</dbReference>
<sequence length="335" mass="36066">MDWFERLTGFAEDDYTATQARLRVEDGRLRSEASDRTFGIGRLELPSLAELRARAAEVAAPGRLAVEIVRGDARTLHNQAANAGALFQVASQFNLLEMVDPGVSPEEGVSRYAWDATQGPACAIAAGAATIYRNYLAPVGGRPGQTRDRQLDGLVDLGPRLVDLIGRPIEALWTMRNGYALCTDTGLEAIAAVLDYIDESERDTLRGLLRVGLVWDAEVTDDPEATGQTVSQAFCSALPVSYAPVTKALAAPFATLILEAAYEATLLAGVLNAARGQPVVYLTRVGGGAFGNRDRWIDEAMIRALDALREKALDVRIVSYAAPDQALLDLADRYG</sequence>